<organism evidence="9 10">
    <name type="scientific">Candidatus Phytoplasma sacchari</name>
    <dbReference type="NCBI Taxonomy" id="2609813"/>
    <lineage>
        <taxon>Bacteria</taxon>
        <taxon>Bacillati</taxon>
        <taxon>Mycoplasmatota</taxon>
        <taxon>Mollicutes</taxon>
        <taxon>Acholeplasmatales</taxon>
        <taxon>Acholeplasmataceae</taxon>
        <taxon>Candidatus Phytoplasma</taxon>
        <taxon>16SrXI (Rice yellow dwarf group)</taxon>
    </lineage>
</organism>
<comment type="subcellular location">
    <subcellularLocation>
        <location evidence="1">Cell membrane</location>
        <topology evidence="1">Peripheral membrane protein</topology>
    </subcellularLocation>
</comment>
<comment type="similarity">
    <text evidence="2">Belongs to the ABC transporter superfamily.</text>
</comment>
<reference evidence="9" key="1">
    <citation type="submission" date="2022-12" db="EMBL/GenBank/DDBJ databases">
        <title>Genomic Characterization of Candidatus Phytoplasma sacchari in China.</title>
        <authorList>
            <person name="Zhang R.-Y."/>
        </authorList>
    </citation>
    <scope>NUCLEOTIDE SEQUENCE [LARGE SCALE GENOMIC DNA]</scope>
    <source>
        <strain evidence="9">SCWL1</strain>
    </source>
</reference>
<gene>
    <name evidence="9" type="ORF">O7R10_01235</name>
</gene>
<accession>A0ABY7M2H8</accession>
<dbReference type="PROSITE" id="PS00211">
    <property type="entry name" value="ABC_TRANSPORTER_1"/>
    <property type="match status" value="1"/>
</dbReference>
<dbReference type="PANTHER" id="PTHR43297">
    <property type="entry name" value="OLIGOPEPTIDE TRANSPORT ATP-BINDING PROTEIN APPD"/>
    <property type="match status" value="1"/>
</dbReference>
<dbReference type="InterPro" id="IPR027417">
    <property type="entry name" value="P-loop_NTPase"/>
</dbReference>
<dbReference type="SMART" id="SM00382">
    <property type="entry name" value="AAA"/>
    <property type="match status" value="1"/>
</dbReference>
<dbReference type="Pfam" id="PF00005">
    <property type="entry name" value="ABC_tran"/>
    <property type="match status" value="1"/>
</dbReference>
<evidence type="ECO:0000256" key="3">
    <source>
        <dbReference type="ARBA" id="ARBA00022448"/>
    </source>
</evidence>
<dbReference type="GO" id="GO:0005524">
    <property type="term" value="F:ATP binding"/>
    <property type="evidence" value="ECO:0007669"/>
    <property type="project" value="UniProtKB-KW"/>
</dbReference>
<dbReference type="InterPro" id="IPR050388">
    <property type="entry name" value="ABC_Ni/Peptide_Import"/>
</dbReference>
<evidence type="ECO:0000256" key="4">
    <source>
        <dbReference type="ARBA" id="ARBA00022475"/>
    </source>
</evidence>
<keyword evidence="10" id="KW-1185">Reference proteome</keyword>
<evidence type="ECO:0000256" key="5">
    <source>
        <dbReference type="ARBA" id="ARBA00022741"/>
    </source>
</evidence>
<keyword evidence="7" id="KW-0472">Membrane</keyword>
<dbReference type="CDD" id="cd03257">
    <property type="entry name" value="ABC_NikE_OppD_transporters"/>
    <property type="match status" value="1"/>
</dbReference>
<name>A0ABY7M2H8_9MOLU</name>
<dbReference type="SUPFAM" id="SSF52540">
    <property type="entry name" value="P-loop containing nucleoside triphosphate hydrolases"/>
    <property type="match status" value="1"/>
</dbReference>
<dbReference type="Proteomes" id="UP001210120">
    <property type="component" value="Chromosome"/>
</dbReference>
<dbReference type="InterPro" id="IPR017871">
    <property type="entry name" value="ABC_transporter-like_CS"/>
</dbReference>
<evidence type="ECO:0000256" key="7">
    <source>
        <dbReference type="ARBA" id="ARBA00023136"/>
    </source>
</evidence>
<evidence type="ECO:0000313" key="10">
    <source>
        <dbReference type="Proteomes" id="UP001210120"/>
    </source>
</evidence>
<protein>
    <submittedName>
        <fullName evidence="9">ABC transporter ATP-binding protein</fullName>
    </submittedName>
</protein>
<dbReference type="Gene3D" id="3.40.50.300">
    <property type="entry name" value="P-loop containing nucleotide triphosphate hydrolases"/>
    <property type="match status" value="1"/>
</dbReference>
<sequence length="313" mass="35808">MSLLKVNDLHTYFKIKDNIIKAVQGVTFEVKEQETLGIIGDSGSGKSQIALSILKLLQKNQFIFKGKIVFQDEIISDFNEEKMRKIRGNKIAIIFQDPMSSLNPVLKIKKQITEILILHRKMSKKEALKESLSILEKVEIVDPQRVLNSYPFQLSGGMCQRVIIAMSLACNPKLLIADEPTTAIDVLSQKEVLNLIKKIQQKNKMAMLFITHDLGVISSLVKNVIVLYKGQIIEKAPVSIILNNPIHPYTQKLISDFLITSINYQHYKKIKNFLDNKNNLFNFNIFKNYSEPDPDFFEVKKGHFIRCSLNKSK</sequence>
<keyword evidence="5" id="KW-0547">Nucleotide-binding</keyword>
<dbReference type="PROSITE" id="PS50893">
    <property type="entry name" value="ABC_TRANSPORTER_2"/>
    <property type="match status" value="1"/>
</dbReference>
<feature type="domain" description="ABC transporter" evidence="8">
    <location>
        <begin position="4"/>
        <end position="254"/>
    </location>
</feature>
<evidence type="ECO:0000313" key="9">
    <source>
        <dbReference type="EMBL" id="WBL31222.1"/>
    </source>
</evidence>
<dbReference type="EMBL" id="CP115156">
    <property type="protein sequence ID" value="WBL31222.1"/>
    <property type="molecule type" value="Genomic_DNA"/>
</dbReference>
<evidence type="ECO:0000259" key="8">
    <source>
        <dbReference type="PROSITE" id="PS50893"/>
    </source>
</evidence>
<dbReference type="InterPro" id="IPR003593">
    <property type="entry name" value="AAA+_ATPase"/>
</dbReference>
<proteinExistence type="inferred from homology"/>
<keyword evidence="6 9" id="KW-0067">ATP-binding</keyword>
<dbReference type="PANTHER" id="PTHR43297:SF2">
    <property type="entry name" value="DIPEPTIDE TRANSPORT ATP-BINDING PROTEIN DPPD"/>
    <property type="match status" value="1"/>
</dbReference>
<keyword evidence="3" id="KW-0813">Transport</keyword>
<keyword evidence="4" id="KW-1003">Cell membrane</keyword>
<evidence type="ECO:0000256" key="1">
    <source>
        <dbReference type="ARBA" id="ARBA00004202"/>
    </source>
</evidence>
<dbReference type="InterPro" id="IPR003439">
    <property type="entry name" value="ABC_transporter-like_ATP-bd"/>
</dbReference>
<evidence type="ECO:0000256" key="6">
    <source>
        <dbReference type="ARBA" id="ARBA00022840"/>
    </source>
</evidence>
<evidence type="ECO:0000256" key="2">
    <source>
        <dbReference type="ARBA" id="ARBA00005417"/>
    </source>
</evidence>